<sequence>MSGSTIKKVVVVGASGNVGKATLKALSEDGFQVTGLSRSNPGDSVPAGVKFITSDYSATSFLQAFQGQEAVISTLSSSSPGALDLQKTVIDAAIAAGVKTFFPSEFGGDTSDRSSPDFVPFLAGKIEILDYLKERQDKISWVALVTGSLFDWGLRIPGFGGWDLGARTVTIYDGGDIPYEATTLDQVGRAIAQSLKNPELTRNQFVYVNSFTVTQNQVLRSLEAATGEKFTVSHSTVEDLWQGGAAQLKKGQEFGVIAMIAGAFYGKGGISYYSANKGLWNKKIGLAQEDLDEVLKSLVAESK</sequence>
<dbReference type="InterPro" id="IPR045312">
    <property type="entry name" value="PCBER-like"/>
</dbReference>
<evidence type="ECO:0000256" key="2">
    <source>
        <dbReference type="ARBA" id="ARBA00023002"/>
    </source>
</evidence>
<dbReference type="PANTHER" id="PTHR47706:SF10">
    <property type="entry name" value="NMRA-LIKE DOMAIN-CONTAINING PROTEIN"/>
    <property type="match status" value="1"/>
</dbReference>
<dbReference type="CDD" id="cd05259">
    <property type="entry name" value="PCBER_SDR_a"/>
    <property type="match status" value="1"/>
</dbReference>
<evidence type="ECO:0000313" key="4">
    <source>
        <dbReference type="EMBL" id="POS74870.1"/>
    </source>
</evidence>
<dbReference type="InterPro" id="IPR008030">
    <property type="entry name" value="NmrA-like"/>
</dbReference>
<comment type="caution">
    <text evidence="4">The sequence shown here is derived from an EMBL/GenBank/DDBJ whole genome shotgun (WGS) entry which is preliminary data.</text>
</comment>
<keyword evidence="1" id="KW-0521">NADP</keyword>
<evidence type="ECO:0000256" key="1">
    <source>
        <dbReference type="ARBA" id="ARBA00022857"/>
    </source>
</evidence>
<dbReference type="OrthoDB" id="9984533at2759"/>
<dbReference type="AlphaFoldDB" id="A0A2P5HX98"/>
<dbReference type="Proteomes" id="UP000094444">
    <property type="component" value="Unassembled WGS sequence"/>
</dbReference>
<reference evidence="4" key="1">
    <citation type="submission" date="2017-09" db="EMBL/GenBank/DDBJ databases">
        <title>Polyketide synthases of a Diaporthe helianthi virulent isolate.</title>
        <authorList>
            <person name="Baroncelli R."/>
        </authorList>
    </citation>
    <scope>NUCLEOTIDE SEQUENCE [LARGE SCALE GENOMIC DNA]</scope>
    <source>
        <strain evidence="4">7/96</strain>
    </source>
</reference>
<dbReference type="PANTHER" id="PTHR47706">
    <property type="entry name" value="NMRA-LIKE FAMILY PROTEIN"/>
    <property type="match status" value="1"/>
</dbReference>
<evidence type="ECO:0000259" key="3">
    <source>
        <dbReference type="Pfam" id="PF05368"/>
    </source>
</evidence>
<proteinExistence type="predicted"/>
<dbReference type="InterPro" id="IPR036291">
    <property type="entry name" value="NAD(P)-bd_dom_sf"/>
</dbReference>
<dbReference type="STRING" id="158607.A0A2P5HX98"/>
<accession>A0A2P5HX98</accession>
<dbReference type="Pfam" id="PF05368">
    <property type="entry name" value="NmrA"/>
    <property type="match status" value="1"/>
</dbReference>
<dbReference type="EMBL" id="MAVT02000564">
    <property type="protein sequence ID" value="POS74870.1"/>
    <property type="molecule type" value="Genomic_DNA"/>
</dbReference>
<dbReference type="SUPFAM" id="SSF51735">
    <property type="entry name" value="NAD(P)-binding Rossmann-fold domains"/>
    <property type="match status" value="1"/>
</dbReference>
<dbReference type="InterPro" id="IPR051609">
    <property type="entry name" value="NmrA/Isoflavone_reductase-like"/>
</dbReference>
<dbReference type="InParanoid" id="A0A2P5HX98"/>
<evidence type="ECO:0000313" key="5">
    <source>
        <dbReference type="Proteomes" id="UP000094444"/>
    </source>
</evidence>
<keyword evidence="5" id="KW-1185">Reference proteome</keyword>
<keyword evidence="2" id="KW-0560">Oxidoreductase</keyword>
<organism evidence="4 5">
    <name type="scientific">Diaporthe helianthi</name>
    <dbReference type="NCBI Taxonomy" id="158607"/>
    <lineage>
        <taxon>Eukaryota</taxon>
        <taxon>Fungi</taxon>
        <taxon>Dikarya</taxon>
        <taxon>Ascomycota</taxon>
        <taxon>Pezizomycotina</taxon>
        <taxon>Sordariomycetes</taxon>
        <taxon>Sordariomycetidae</taxon>
        <taxon>Diaporthales</taxon>
        <taxon>Diaporthaceae</taxon>
        <taxon>Diaporthe</taxon>
    </lineage>
</organism>
<dbReference type="Gene3D" id="3.40.50.720">
    <property type="entry name" value="NAD(P)-binding Rossmann-like Domain"/>
    <property type="match status" value="1"/>
</dbReference>
<protein>
    <submittedName>
        <fullName evidence="4">NmrA-like family protein</fullName>
    </submittedName>
</protein>
<gene>
    <name evidence="4" type="ORF">DHEL01_v206731</name>
</gene>
<feature type="domain" description="NmrA-like" evidence="3">
    <location>
        <begin position="7"/>
        <end position="239"/>
    </location>
</feature>
<name>A0A2P5HX98_DIAHE</name>
<dbReference type="GO" id="GO:0016491">
    <property type="term" value="F:oxidoreductase activity"/>
    <property type="evidence" value="ECO:0007669"/>
    <property type="project" value="UniProtKB-KW"/>
</dbReference>